<keyword evidence="1" id="KW-0472">Membrane</keyword>
<proteinExistence type="predicted"/>
<comment type="caution">
    <text evidence="2">The sequence shown here is derived from an EMBL/GenBank/DDBJ whole genome shotgun (WGS) entry which is preliminary data.</text>
</comment>
<sequence>MLDVLFIPGNYDNGHFWYNGNLIIFGTFVDVILDYFICILYVWQ</sequence>
<evidence type="ECO:0000256" key="1">
    <source>
        <dbReference type="SAM" id="Phobius"/>
    </source>
</evidence>
<feature type="transmembrane region" description="Helical" evidence="1">
    <location>
        <begin position="20"/>
        <end position="43"/>
    </location>
</feature>
<dbReference type="AlphaFoldDB" id="T2JCH3"/>
<gene>
    <name evidence="2" type="ORF">CWATWH0401_3641</name>
</gene>
<keyword evidence="1" id="KW-0812">Transmembrane</keyword>
<reference evidence="2 3" key="2">
    <citation type="submission" date="2013-09" db="EMBL/GenBank/DDBJ databases">
        <title>Whole genome comparison of six Crocosphaera watsonii strains with differing phenotypes.</title>
        <authorList>
            <person name="Bench S.R."/>
            <person name="Heller P."/>
            <person name="Frank I."/>
            <person name="Arciniega M."/>
            <person name="Shilova I.N."/>
            <person name="Zehr J.P."/>
        </authorList>
    </citation>
    <scope>NUCLEOTIDE SEQUENCE [LARGE SCALE GENOMIC DNA]</scope>
    <source>
        <strain evidence="2 3">WH 0401</strain>
    </source>
</reference>
<dbReference type="Proteomes" id="UP000018198">
    <property type="component" value="Unassembled WGS sequence"/>
</dbReference>
<keyword evidence="2" id="KW-0560">Oxidoreductase</keyword>
<name>T2JCH3_CROWT</name>
<protein>
    <submittedName>
        <fullName evidence="2">Cytochrome c oxidase polypeptide III</fullName>
        <ecNumber evidence="2">1.9.3.1</ecNumber>
    </submittedName>
</protein>
<dbReference type="EMBL" id="CAQM01000598">
    <property type="protein sequence ID" value="CCQ62836.1"/>
    <property type="molecule type" value="Genomic_DNA"/>
</dbReference>
<dbReference type="EC" id="1.9.3.1" evidence="2"/>
<organism evidence="2 3">
    <name type="scientific">Crocosphaera watsonii WH 0401</name>
    <dbReference type="NCBI Taxonomy" id="555881"/>
    <lineage>
        <taxon>Bacteria</taxon>
        <taxon>Bacillati</taxon>
        <taxon>Cyanobacteriota</taxon>
        <taxon>Cyanophyceae</taxon>
        <taxon>Oscillatoriophycideae</taxon>
        <taxon>Chroococcales</taxon>
        <taxon>Aphanothecaceae</taxon>
        <taxon>Crocosphaera</taxon>
    </lineage>
</organism>
<dbReference type="GO" id="GO:0016491">
    <property type="term" value="F:oxidoreductase activity"/>
    <property type="evidence" value="ECO:0007669"/>
    <property type="project" value="UniProtKB-KW"/>
</dbReference>
<reference evidence="2 3" key="1">
    <citation type="submission" date="2013-01" db="EMBL/GenBank/DDBJ databases">
        <authorList>
            <person name="Bench S."/>
        </authorList>
    </citation>
    <scope>NUCLEOTIDE SEQUENCE [LARGE SCALE GENOMIC DNA]</scope>
    <source>
        <strain evidence="2 3">WH 0401</strain>
    </source>
</reference>
<keyword evidence="1" id="KW-1133">Transmembrane helix</keyword>
<evidence type="ECO:0000313" key="2">
    <source>
        <dbReference type="EMBL" id="CCQ62836.1"/>
    </source>
</evidence>
<evidence type="ECO:0000313" key="3">
    <source>
        <dbReference type="Proteomes" id="UP000018198"/>
    </source>
</evidence>
<accession>T2JCH3</accession>